<protein>
    <recommendedName>
        <fullName evidence="3">Phosphoribosylaminoimidazolesuccinocarboxamide synthase</fullName>
    </recommendedName>
</protein>
<dbReference type="AlphaFoldDB" id="A0AB34ICP9"/>
<proteinExistence type="predicted"/>
<dbReference type="Proteomes" id="UP001515480">
    <property type="component" value="Unassembled WGS sequence"/>
</dbReference>
<evidence type="ECO:0000313" key="2">
    <source>
        <dbReference type="Proteomes" id="UP001515480"/>
    </source>
</evidence>
<sequence>MEFVINCGRTTLQDGTTLQNTERAPRFVIEGLEARTGISRPPEAERYTLEALELYFTSGGVLLADAKSLLPPAEQRS</sequence>
<keyword evidence="2" id="KW-1185">Reference proteome</keyword>
<accession>A0AB34ICP9</accession>
<comment type="caution">
    <text evidence="1">The sequence shown here is derived from an EMBL/GenBank/DDBJ whole genome shotgun (WGS) entry which is preliminary data.</text>
</comment>
<evidence type="ECO:0008006" key="3">
    <source>
        <dbReference type="Google" id="ProtNLM"/>
    </source>
</evidence>
<name>A0AB34ICP9_PRYPA</name>
<dbReference type="EMBL" id="JBGBPQ010000032">
    <property type="protein sequence ID" value="KAL1495364.1"/>
    <property type="molecule type" value="Genomic_DNA"/>
</dbReference>
<evidence type="ECO:0000313" key="1">
    <source>
        <dbReference type="EMBL" id="KAL1495364.1"/>
    </source>
</evidence>
<reference evidence="1 2" key="1">
    <citation type="journal article" date="2024" name="Science">
        <title>Giant polyketide synthase enzymes in the biosynthesis of giant marine polyether toxins.</title>
        <authorList>
            <person name="Fallon T.R."/>
            <person name="Shende V.V."/>
            <person name="Wierzbicki I.H."/>
            <person name="Pendleton A.L."/>
            <person name="Watervoot N.F."/>
            <person name="Auber R.P."/>
            <person name="Gonzalez D.J."/>
            <person name="Wisecaver J.H."/>
            <person name="Moore B.S."/>
        </authorList>
    </citation>
    <scope>NUCLEOTIDE SEQUENCE [LARGE SCALE GENOMIC DNA]</scope>
    <source>
        <strain evidence="1 2">12B1</strain>
    </source>
</reference>
<gene>
    <name evidence="1" type="ORF">AB1Y20_016733</name>
</gene>
<organism evidence="1 2">
    <name type="scientific">Prymnesium parvum</name>
    <name type="common">Toxic golden alga</name>
    <dbReference type="NCBI Taxonomy" id="97485"/>
    <lineage>
        <taxon>Eukaryota</taxon>
        <taxon>Haptista</taxon>
        <taxon>Haptophyta</taxon>
        <taxon>Prymnesiophyceae</taxon>
        <taxon>Prymnesiales</taxon>
        <taxon>Prymnesiaceae</taxon>
        <taxon>Prymnesium</taxon>
    </lineage>
</organism>